<dbReference type="GO" id="GO:0003700">
    <property type="term" value="F:DNA-binding transcription factor activity"/>
    <property type="evidence" value="ECO:0007669"/>
    <property type="project" value="InterPro"/>
</dbReference>
<protein>
    <submittedName>
        <fullName evidence="2">Transcriptional regulator, RpiR family</fullName>
    </submittedName>
</protein>
<dbReference type="Proteomes" id="UP000199236">
    <property type="component" value="Unassembled WGS sequence"/>
</dbReference>
<reference evidence="2 3" key="1">
    <citation type="submission" date="2016-10" db="EMBL/GenBank/DDBJ databases">
        <authorList>
            <person name="de Groot N.N."/>
        </authorList>
    </citation>
    <scope>NUCLEOTIDE SEQUENCE [LARGE SCALE GENOMIC DNA]</scope>
    <source>
        <strain evidence="2 3">CGMCC 1.9157</strain>
    </source>
</reference>
<dbReference type="GO" id="GO:0097367">
    <property type="term" value="F:carbohydrate derivative binding"/>
    <property type="evidence" value="ECO:0007669"/>
    <property type="project" value="InterPro"/>
</dbReference>
<dbReference type="GO" id="GO:1901135">
    <property type="term" value="P:carbohydrate derivative metabolic process"/>
    <property type="evidence" value="ECO:0007669"/>
    <property type="project" value="InterPro"/>
</dbReference>
<evidence type="ECO:0000313" key="3">
    <source>
        <dbReference type="Proteomes" id="UP000199236"/>
    </source>
</evidence>
<dbReference type="OrthoDB" id="3574600at2"/>
<dbReference type="EMBL" id="FOVR01000009">
    <property type="protein sequence ID" value="SFO62503.1"/>
    <property type="molecule type" value="Genomic_DNA"/>
</dbReference>
<dbReference type="Gene3D" id="3.40.50.10490">
    <property type="entry name" value="Glucose-6-phosphate isomerase like protein, domain 1"/>
    <property type="match status" value="1"/>
</dbReference>
<evidence type="ECO:0000313" key="2">
    <source>
        <dbReference type="EMBL" id="SFO62503.1"/>
    </source>
</evidence>
<dbReference type="PANTHER" id="PTHR30514">
    <property type="entry name" value="GLUCOKINASE"/>
    <property type="match status" value="1"/>
</dbReference>
<dbReference type="Pfam" id="PF01380">
    <property type="entry name" value="SIS"/>
    <property type="match status" value="1"/>
</dbReference>
<dbReference type="SUPFAM" id="SSF46689">
    <property type="entry name" value="Homeodomain-like"/>
    <property type="match status" value="1"/>
</dbReference>
<proteinExistence type="predicted"/>
<dbReference type="AlphaFoldDB" id="A0A1I5IQ05"/>
<dbReference type="GO" id="GO:0003677">
    <property type="term" value="F:DNA binding"/>
    <property type="evidence" value="ECO:0007669"/>
    <property type="project" value="InterPro"/>
</dbReference>
<dbReference type="InterPro" id="IPR047640">
    <property type="entry name" value="RpiR-like"/>
</dbReference>
<dbReference type="PROSITE" id="PS51071">
    <property type="entry name" value="HTH_RPIR"/>
    <property type="match status" value="1"/>
</dbReference>
<dbReference type="InterPro" id="IPR046348">
    <property type="entry name" value="SIS_dom_sf"/>
</dbReference>
<name>A0A1I5IQ05_9HYPH</name>
<dbReference type="RefSeq" id="WP_090074035.1">
    <property type="nucleotide sequence ID" value="NZ_FOVR01000009.1"/>
</dbReference>
<accession>A0A1I5IQ05</accession>
<dbReference type="InterPro" id="IPR009057">
    <property type="entry name" value="Homeodomain-like_sf"/>
</dbReference>
<dbReference type="STRING" id="655353.SAMN04488056_109127"/>
<keyword evidence="3" id="KW-1185">Reference proteome</keyword>
<dbReference type="Gene3D" id="1.10.10.10">
    <property type="entry name" value="Winged helix-like DNA-binding domain superfamily/Winged helix DNA-binding domain"/>
    <property type="match status" value="1"/>
</dbReference>
<evidence type="ECO:0000259" key="1">
    <source>
        <dbReference type="PROSITE" id="PS51071"/>
    </source>
</evidence>
<dbReference type="PANTHER" id="PTHR30514:SF18">
    <property type="entry name" value="RPIR-FAMILY TRANSCRIPTIONAL REGULATOR"/>
    <property type="match status" value="1"/>
</dbReference>
<dbReference type="SUPFAM" id="SSF53697">
    <property type="entry name" value="SIS domain"/>
    <property type="match status" value="1"/>
</dbReference>
<sequence length="286" mass="31314">MQSIQDRISGHYGQLSGRLKQAADFVVDHEVEIATHSLRSVSGMAGLAPSTFTRLSQALGFSNYEEMRDMCRQRIGRQAMSFSERASLLVEDGAGSSARSFFERQVSASLENLGKLERDINQEQLVAVADRLNDARQVLLFGAFSSTGFMEYLGYLARYFADNWKVAGRMGASLSSAMVGLNEKDAVIILTKAPYARRAIVAAQMAADAGAYVLVITDDISCPALAHASANFIVPTESPQFFSSYAATLVLIETLIGMLVARAGDSARARIEEVETRNHRYGEFWD</sequence>
<gene>
    <name evidence="2" type="ORF">SAMN04488056_109127</name>
</gene>
<feature type="domain" description="HTH rpiR-type" evidence="1">
    <location>
        <begin position="2"/>
        <end position="78"/>
    </location>
</feature>
<dbReference type="InterPro" id="IPR001347">
    <property type="entry name" value="SIS_dom"/>
</dbReference>
<dbReference type="InterPro" id="IPR036388">
    <property type="entry name" value="WH-like_DNA-bd_sf"/>
</dbReference>
<dbReference type="InterPro" id="IPR000281">
    <property type="entry name" value="HTH_RpiR"/>
</dbReference>
<organism evidence="2 3">
    <name type="scientific">Cohaesibacter marisflavi</name>
    <dbReference type="NCBI Taxonomy" id="655353"/>
    <lineage>
        <taxon>Bacteria</taxon>
        <taxon>Pseudomonadati</taxon>
        <taxon>Pseudomonadota</taxon>
        <taxon>Alphaproteobacteria</taxon>
        <taxon>Hyphomicrobiales</taxon>
        <taxon>Cohaesibacteraceae</taxon>
    </lineage>
</organism>